<proteinExistence type="predicted"/>
<dbReference type="EMBL" id="PDWW01000031">
    <property type="protein sequence ID" value="KAF1722865.1"/>
    <property type="molecule type" value="Genomic_DNA"/>
</dbReference>
<dbReference type="SMART" id="SM00052">
    <property type="entry name" value="EAL"/>
    <property type="match status" value="1"/>
</dbReference>
<organism evidence="3 4">
    <name type="scientific">Pseudoxanthomonas japonensis</name>
    <dbReference type="NCBI Taxonomy" id="69284"/>
    <lineage>
        <taxon>Bacteria</taxon>
        <taxon>Pseudomonadati</taxon>
        <taxon>Pseudomonadota</taxon>
        <taxon>Gammaproteobacteria</taxon>
        <taxon>Lysobacterales</taxon>
        <taxon>Lysobacteraceae</taxon>
        <taxon>Pseudoxanthomonas</taxon>
    </lineage>
</organism>
<evidence type="ECO:0000313" key="3">
    <source>
        <dbReference type="EMBL" id="KAF1722865.1"/>
    </source>
</evidence>
<dbReference type="CDD" id="cd00130">
    <property type="entry name" value="PAS"/>
    <property type="match status" value="1"/>
</dbReference>
<dbReference type="InterPro" id="IPR000014">
    <property type="entry name" value="PAS"/>
</dbReference>
<dbReference type="Pfam" id="PF00563">
    <property type="entry name" value="EAL"/>
    <property type="match status" value="1"/>
</dbReference>
<dbReference type="Proteomes" id="UP000781710">
    <property type="component" value="Unassembled WGS sequence"/>
</dbReference>
<keyword evidence="4" id="KW-1185">Reference proteome</keyword>
<reference evidence="3 4" key="1">
    <citation type="submission" date="2017-10" db="EMBL/GenBank/DDBJ databases">
        <title>Whole genome sequencing of members of genus Pseudoxanthomonas.</title>
        <authorList>
            <person name="Kumar S."/>
            <person name="Bansal K."/>
            <person name="Kaur A."/>
            <person name="Patil P."/>
            <person name="Sharma S."/>
            <person name="Patil P.B."/>
        </authorList>
    </citation>
    <scope>NUCLEOTIDE SEQUENCE [LARGE SCALE GENOMIC DNA]</scope>
    <source>
        <strain evidence="3 4">DSM 17109</strain>
    </source>
</reference>
<keyword evidence="3" id="KW-0808">Transferase</keyword>
<dbReference type="Gene3D" id="3.20.20.450">
    <property type="entry name" value="EAL domain"/>
    <property type="match status" value="1"/>
</dbReference>
<dbReference type="InterPro" id="IPR001610">
    <property type="entry name" value="PAC"/>
</dbReference>
<dbReference type="PANTHER" id="PTHR33121:SF70">
    <property type="entry name" value="SIGNALING PROTEIN YKOW"/>
    <property type="match status" value="1"/>
</dbReference>
<dbReference type="SUPFAM" id="SSF55785">
    <property type="entry name" value="PYP-like sensor domain (PAS domain)"/>
    <property type="match status" value="2"/>
</dbReference>
<keyword evidence="3" id="KW-0418">Kinase</keyword>
<name>A0ABQ6ZD95_9GAMM</name>
<sequence>MPCRRQERDSGASRRRGACRCLSRGRSFVAGSVRTARENCVGMRGSRQADALRQRIVDAVCHEKIFPVYQPIVCLRSGAVHSLEVLARWTDPELGPVPPDDFIPIALEASLLPLLTLNLVRRACAEASAWPGVPRLAFNVPPSLLQDAPAVRLLVEAISGSAFPQERVCIEMTEDELIEDDATAEKALGYLKSHGIRVALDDFGTGFSNLVRLSRFGFDELKIDGSLIQRLATDRESRKVVSAVIGLGHSLEVAVVAEGVETEAQASVLRELGCDFAQGWLTGRPMSSHDVIALLTATPASTLSTGLAPLSPYLRQHQLSSLYTGAPVGLAFLSPDMRYSAANTEFARMVGRPLSEIVDAHVSQVYAPGIAEWILRESRQILGDGTTSTVEFRFPDRDETFLVVGTCVTDETAQAIGVSVVAIDITDRKHAEEEIRAREAIYRGAVELGPNVAWVSDGDGKLTYISPAPHEPEGGTMDARMAAWYARMDPDDRMRVHAEWLAAIPTQDAFETRFRLRWFDDRWRWVSSRAVLRTTADGGRGWFGVFTDISRQVELEEQLARIDPGIDAR</sequence>
<dbReference type="PANTHER" id="PTHR33121">
    <property type="entry name" value="CYCLIC DI-GMP PHOSPHODIESTERASE PDEF"/>
    <property type="match status" value="1"/>
</dbReference>
<dbReference type="RefSeq" id="WP_338015141.1">
    <property type="nucleotide sequence ID" value="NZ_PDWW01000031.1"/>
</dbReference>
<accession>A0ABQ6ZD95</accession>
<dbReference type="PROSITE" id="PS50883">
    <property type="entry name" value="EAL"/>
    <property type="match status" value="1"/>
</dbReference>
<dbReference type="PROSITE" id="PS50113">
    <property type="entry name" value="PAC"/>
    <property type="match status" value="1"/>
</dbReference>
<dbReference type="InterPro" id="IPR013656">
    <property type="entry name" value="PAS_4"/>
</dbReference>
<dbReference type="NCBIfam" id="TIGR00229">
    <property type="entry name" value="sensory_box"/>
    <property type="match status" value="1"/>
</dbReference>
<dbReference type="SMART" id="SM00091">
    <property type="entry name" value="PAS"/>
    <property type="match status" value="2"/>
</dbReference>
<feature type="domain" description="EAL" evidence="2">
    <location>
        <begin position="49"/>
        <end position="299"/>
    </location>
</feature>
<dbReference type="InterPro" id="IPR001633">
    <property type="entry name" value="EAL_dom"/>
</dbReference>
<comment type="caution">
    <text evidence="3">The sequence shown here is derived from an EMBL/GenBank/DDBJ whole genome shotgun (WGS) entry which is preliminary data.</text>
</comment>
<evidence type="ECO:0000313" key="4">
    <source>
        <dbReference type="Proteomes" id="UP000781710"/>
    </source>
</evidence>
<dbReference type="InterPro" id="IPR035965">
    <property type="entry name" value="PAS-like_dom_sf"/>
</dbReference>
<dbReference type="Gene3D" id="3.30.450.20">
    <property type="entry name" value="PAS domain"/>
    <property type="match status" value="2"/>
</dbReference>
<evidence type="ECO:0000259" key="1">
    <source>
        <dbReference type="PROSITE" id="PS50113"/>
    </source>
</evidence>
<dbReference type="InterPro" id="IPR035919">
    <property type="entry name" value="EAL_sf"/>
</dbReference>
<evidence type="ECO:0000259" key="2">
    <source>
        <dbReference type="PROSITE" id="PS50883"/>
    </source>
</evidence>
<dbReference type="Pfam" id="PF08447">
    <property type="entry name" value="PAS_3"/>
    <property type="match status" value="1"/>
</dbReference>
<dbReference type="GO" id="GO:0016301">
    <property type="term" value="F:kinase activity"/>
    <property type="evidence" value="ECO:0007669"/>
    <property type="project" value="UniProtKB-KW"/>
</dbReference>
<protein>
    <submittedName>
        <fullName evidence="3">Histidine kinase</fullName>
    </submittedName>
</protein>
<dbReference type="InterPro" id="IPR050706">
    <property type="entry name" value="Cyclic-di-GMP_PDE-like"/>
</dbReference>
<dbReference type="InterPro" id="IPR000700">
    <property type="entry name" value="PAS-assoc_C"/>
</dbReference>
<dbReference type="Pfam" id="PF08448">
    <property type="entry name" value="PAS_4"/>
    <property type="match status" value="1"/>
</dbReference>
<gene>
    <name evidence="3" type="ORF">CSC78_16780</name>
</gene>
<dbReference type="SUPFAM" id="SSF141868">
    <property type="entry name" value="EAL domain-like"/>
    <property type="match status" value="1"/>
</dbReference>
<feature type="domain" description="PAC" evidence="1">
    <location>
        <begin position="386"/>
        <end position="437"/>
    </location>
</feature>
<dbReference type="CDD" id="cd01948">
    <property type="entry name" value="EAL"/>
    <property type="match status" value="1"/>
</dbReference>
<dbReference type="InterPro" id="IPR013655">
    <property type="entry name" value="PAS_fold_3"/>
</dbReference>
<dbReference type="SMART" id="SM00086">
    <property type="entry name" value="PAC"/>
    <property type="match status" value="2"/>
</dbReference>